<dbReference type="SMART" id="SM00028">
    <property type="entry name" value="TPR"/>
    <property type="match status" value="4"/>
</dbReference>
<feature type="chain" id="PRO_5039289203" evidence="4">
    <location>
        <begin position="21"/>
        <end position="229"/>
    </location>
</feature>
<dbReference type="InterPro" id="IPR051685">
    <property type="entry name" value="Ycf3/AcsC/BcsC/TPR_MFPF"/>
</dbReference>
<protein>
    <submittedName>
        <fullName evidence="5">Tetratricopeptide repeat protein</fullName>
    </submittedName>
</protein>
<evidence type="ECO:0000256" key="3">
    <source>
        <dbReference type="SAM" id="MobiDB-lite"/>
    </source>
</evidence>
<keyword evidence="1" id="KW-0677">Repeat</keyword>
<feature type="region of interest" description="Disordered" evidence="3">
    <location>
        <begin position="28"/>
        <end position="63"/>
    </location>
</feature>
<dbReference type="RefSeq" id="WP_052222639.1">
    <property type="nucleotide sequence ID" value="NZ_LHUR01000042.1"/>
</dbReference>
<proteinExistence type="predicted"/>
<dbReference type="InterPro" id="IPR019734">
    <property type="entry name" value="TPR_rpt"/>
</dbReference>
<evidence type="ECO:0000313" key="6">
    <source>
        <dbReference type="Proteomes" id="UP000037043"/>
    </source>
</evidence>
<dbReference type="EMBL" id="LHUR01000042">
    <property type="protein sequence ID" value="KOA18289.1"/>
    <property type="molecule type" value="Genomic_DNA"/>
</dbReference>
<reference evidence="6" key="1">
    <citation type="submission" date="2015-08" db="EMBL/GenBank/DDBJ databases">
        <title>Genome sequence of the strict anaerobe Clostridium homopropionicum LuHBu1 (DSM 5847T).</title>
        <authorList>
            <person name="Poehlein A."/>
            <person name="Beck M."/>
            <person name="Schiel-Bengelsdorf B."/>
            <person name="Bengelsdorf F.R."/>
            <person name="Daniel R."/>
            <person name="Duerre P."/>
        </authorList>
    </citation>
    <scope>NUCLEOTIDE SEQUENCE [LARGE SCALE GENOMIC DNA]</scope>
    <source>
        <strain evidence="6">DSM 5847</strain>
    </source>
</reference>
<evidence type="ECO:0000313" key="5">
    <source>
        <dbReference type="EMBL" id="KOA18289.1"/>
    </source>
</evidence>
<dbReference type="PANTHER" id="PTHR44943">
    <property type="entry name" value="CELLULOSE SYNTHASE OPERON PROTEIN C"/>
    <property type="match status" value="1"/>
</dbReference>
<evidence type="ECO:0000256" key="2">
    <source>
        <dbReference type="ARBA" id="ARBA00022803"/>
    </source>
</evidence>
<dbReference type="PATRIC" id="fig|1121318.3.peg.3185"/>
<dbReference type="Proteomes" id="UP000037043">
    <property type="component" value="Unassembled WGS sequence"/>
</dbReference>
<dbReference type="Gene3D" id="1.25.40.10">
    <property type="entry name" value="Tetratricopeptide repeat domain"/>
    <property type="match status" value="1"/>
</dbReference>
<dbReference type="PANTHER" id="PTHR44943:SF4">
    <property type="entry name" value="TPR REPEAT-CONTAINING PROTEIN MJ0798"/>
    <property type="match status" value="1"/>
</dbReference>
<dbReference type="STRING" id="36844.SAMN04488501_101298"/>
<evidence type="ECO:0000256" key="4">
    <source>
        <dbReference type="SAM" id="SignalP"/>
    </source>
</evidence>
<feature type="signal peptide" evidence="4">
    <location>
        <begin position="1"/>
        <end position="20"/>
    </location>
</feature>
<evidence type="ECO:0000256" key="1">
    <source>
        <dbReference type="ARBA" id="ARBA00022737"/>
    </source>
</evidence>
<dbReference type="Pfam" id="PF13181">
    <property type="entry name" value="TPR_8"/>
    <property type="match status" value="2"/>
</dbReference>
<gene>
    <name evidence="5" type="ORF">CLHOM_31860</name>
</gene>
<name>A0A0L6Z5P4_9CLOT</name>
<sequence length="229" mass="26082">MKILSKNIKIAILLIVFVLAATSCNNSPKDTTVKESTEKSVTANEDESSKSTESSSEKKEATTDDKLKASIEADYNKALGMFFNGDYQNAIEIADEIIKKDVTFYKAYNIKGIALCFSHNFDEGMKNIDKCLSINPSFGYGRFNKALAYELYGHYEESLEWYDKALEVENYVWSYYGKASIYGRRGDVENTVKYLKIAVEMDSNVKNEARNEKDFDKVRNSNEFKKLVN</sequence>
<dbReference type="SUPFAM" id="SSF48452">
    <property type="entry name" value="TPR-like"/>
    <property type="match status" value="1"/>
</dbReference>
<comment type="caution">
    <text evidence="5">The sequence shown here is derived from an EMBL/GenBank/DDBJ whole genome shotgun (WGS) entry which is preliminary data.</text>
</comment>
<dbReference type="NCBIfam" id="NF047558">
    <property type="entry name" value="TPR_END_plus"/>
    <property type="match status" value="1"/>
</dbReference>
<dbReference type="InterPro" id="IPR011990">
    <property type="entry name" value="TPR-like_helical_dom_sf"/>
</dbReference>
<organism evidence="5 6">
    <name type="scientific">Clostridium homopropionicum DSM 5847</name>
    <dbReference type="NCBI Taxonomy" id="1121318"/>
    <lineage>
        <taxon>Bacteria</taxon>
        <taxon>Bacillati</taxon>
        <taxon>Bacillota</taxon>
        <taxon>Clostridia</taxon>
        <taxon>Eubacteriales</taxon>
        <taxon>Clostridiaceae</taxon>
        <taxon>Clostridium</taxon>
    </lineage>
</organism>
<accession>A0A0L6Z5P4</accession>
<keyword evidence="6" id="KW-1185">Reference proteome</keyword>
<dbReference type="AlphaFoldDB" id="A0A0L6Z5P4"/>
<dbReference type="PROSITE" id="PS51257">
    <property type="entry name" value="PROKAR_LIPOPROTEIN"/>
    <property type="match status" value="1"/>
</dbReference>
<keyword evidence="2" id="KW-0802">TPR repeat</keyword>
<feature type="compositionally biased region" description="Basic and acidic residues" evidence="3">
    <location>
        <begin position="47"/>
        <end position="63"/>
    </location>
</feature>
<keyword evidence="4" id="KW-0732">Signal</keyword>